<keyword evidence="6 10" id="KW-0630">Potassium</keyword>
<name>A0A5N6V485_ASPTM</name>
<evidence type="ECO:0000256" key="6">
    <source>
        <dbReference type="ARBA" id="ARBA00022958"/>
    </source>
</evidence>
<keyword evidence="13" id="KW-1185">Reference proteome</keyword>
<dbReference type="InterPro" id="IPR003445">
    <property type="entry name" value="Cat_transpt"/>
</dbReference>
<evidence type="ECO:0000256" key="7">
    <source>
        <dbReference type="ARBA" id="ARBA00022989"/>
    </source>
</evidence>
<feature type="transmembrane region" description="Helical" evidence="10">
    <location>
        <begin position="595"/>
        <end position="614"/>
    </location>
</feature>
<organism evidence="12 13">
    <name type="scientific">Aspergillus tamarii</name>
    <dbReference type="NCBI Taxonomy" id="41984"/>
    <lineage>
        <taxon>Eukaryota</taxon>
        <taxon>Fungi</taxon>
        <taxon>Dikarya</taxon>
        <taxon>Ascomycota</taxon>
        <taxon>Pezizomycotina</taxon>
        <taxon>Eurotiomycetes</taxon>
        <taxon>Eurotiomycetidae</taxon>
        <taxon>Eurotiales</taxon>
        <taxon>Aspergillaceae</taxon>
        <taxon>Aspergillus</taxon>
        <taxon>Aspergillus subgen. Circumdati</taxon>
    </lineage>
</organism>
<dbReference type="GO" id="GO:0140107">
    <property type="term" value="F:high-affinity potassium ion transmembrane transporter activity"/>
    <property type="evidence" value="ECO:0007669"/>
    <property type="project" value="TreeGrafter"/>
</dbReference>
<protein>
    <recommendedName>
        <fullName evidence="10">Potassium transport protein</fullName>
    </recommendedName>
</protein>
<dbReference type="Pfam" id="PF02386">
    <property type="entry name" value="TrkH"/>
    <property type="match status" value="1"/>
</dbReference>
<keyword evidence="4 10" id="KW-0633">Potassium transport</keyword>
<dbReference type="AlphaFoldDB" id="A0A5N6V485"/>
<keyword evidence="8 10" id="KW-0406">Ion transport</keyword>
<evidence type="ECO:0000313" key="12">
    <source>
        <dbReference type="EMBL" id="KAE8165684.1"/>
    </source>
</evidence>
<dbReference type="OrthoDB" id="9999863at2759"/>
<dbReference type="EMBL" id="ML738599">
    <property type="protein sequence ID" value="KAE8165684.1"/>
    <property type="molecule type" value="Genomic_DNA"/>
</dbReference>
<feature type="transmembrane region" description="Helical" evidence="10">
    <location>
        <begin position="538"/>
        <end position="558"/>
    </location>
</feature>
<evidence type="ECO:0000313" key="13">
    <source>
        <dbReference type="Proteomes" id="UP000326950"/>
    </source>
</evidence>
<evidence type="ECO:0000256" key="9">
    <source>
        <dbReference type="ARBA" id="ARBA00023136"/>
    </source>
</evidence>
<accession>A0A5N6V485</accession>
<keyword evidence="7 10" id="KW-1133">Transmembrane helix</keyword>
<evidence type="ECO:0000256" key="10">
    <source>
        <dbReference type="PIRNR" id="PIRNR002450"/>
    </source>
</evidence>
<dbReference type="InterPro" id="IPR004773">
    <property type="entry name" value="K/Na_transp_Trk1/HKT1"/>
</dbReference>
<dbReference type="GO" id="GO:0030007">
    <property type="term" value="P:intracellular potassium ion homeostasis"/>
    <property type="evidence" value="ECO:0007669"/>
    <property type="project" value="UniProtKB-UniRule"/>
</dbReference>
<dbReference type="PANTHER" id="PTHR31064">
    <property type="entry name" value="POTASSIUM TRANSPORT PROTEIN DDB_G0292412-RELATED"/>
    <property type="match status" value="1"/>
</dbReference>
<feature type="region of interest" description="Disordered" evidence="11">
    <location>
        <begin position="144"/>
        <end position="163"/>
    </location>
</feature>
<feature type="transmembrane region" description="Helical" evidence="10">
    <location>
        <begin position="416"/>
        <end position="442"/>
    </location>
</feature>
<evidence type="ECO:0000256" key="3">
    <source>
        <dbReference type="ARBA" id="ARBA00022448"/>
    </source>
</evidence>
<comment type="subcellular location">
    <subcellularLocation>
        <location evidence="1">Membrane</location>
        <topology evidence="1">Multi-pass membrane protein</topology>
    </subcellularLocation>
</comment>
<evidence type="ECO:0000256" key="8">
    <source>
        <dbReference type="ARBA" id="ARBA00023065"/>
    </source>
</evidence>
<proteinExistence type="inferred from homology"/>
<dbReference type="InterPro" id="IPR051143">
    <property type="entry name" value="TrkH_K-transport"/>
</dbReference>
<keyword evidence="9 10" id="KW-0472">Membrane</keyword>
<feature type="transmembrane region" description="Helical" evidence="10">
    <location>
        <begin position="81"/>
        <end position="102"/>
    </location>
</feature>
<dbReference type="InterPro" id="IPR015958">
    <property type="entry name" value="Trk1_fungi"/>
</dbReference>
<sequence>MVHASLPAFLPPSASAMWKPHLNFITLHYAYIIFLSILALVVVYPQGNLRAVDAYFFGASASTESGLNTVDVKELKTYQQVYLYLIPILGNLGFINILVVVVRLRWFQQRFEAVASNILGPKAQNVVNNPDLAEKIVGDRQDMVNSHQSEQPIDSDKLGSRRPISPSQHCIRVFDTSPEIAREDRQANVAAVDTLRATTISFAEDVDTDSKALYIPPSQERDRGCPILEVDSETADLVLDRAKSSTADSVTLGPSRQYLKHRLSSATIPLERIASGVFTMNPTPGHCQPAQSVPRMPLSKNLDLPSLSSKATVGRNSQFHDLTERDRELLGGIEYRSLKLLLKIVTAYFFGLHLFGAICLVGWIQYADPKYRQYLEECGQGNVWWGFYSAQTMVNNLGFTLTPDSMIYFREATFPMILMSFLAYAGNTCYPCMLRFVIWVMLRLCPKQWSVNEPLTFLLKHPRRCYTLLFPSRPTWALFGILFAMNFVDILLILVLDLNNPEVSSLAAGPRILAAIFQAASSRHTGTATFNLADVNPAVQFSLVVMMYIAVFPIAISVRASNTYEEKSLGLYPFEAEIDERNGGSYIMTHIRNQLTFDLWYIFLGIFCICIAEADKIADTTIPAFAVFPVLFEVVSAYGNVGLSLGYPTVSTSLSGQFTTFSKLVICAMMIRGRHRMLPYKLDRAILLPNERLSKDDGDEIYHWSEVAGAVKLTRYHTS</sequence>
<reference evidence="12 13" key="1">
    <citation type="submission" date="2019-04" db="EMBL/GenBank/DDBJ databases">
        <title>Friends and foes A comparative genomics study of 23 Aspergillus species from section Flavi.</title>
        <authorList>
            <consortium name="DOE Joint Genome Institute"/>
            <person name="Kjaerbolling I."/>
            <person name="Vesth T."/>
            <person name="Frisvad J.C."/>
            <person name="Nybo J.L."/>
            <person name="Theobald S."/>
            <person name="Kildgaard S."/>
            <person name="Isbrandt T."/>
            <person name="Kuo A."/>
            <person name="Sato A."/>
            <person name="Lyhne E.K."/>
            <person name="Kogle M.E."/>
            <person name="Wiebenga A."/>
            <person name="Kun R.S."/>
            <person name="Lubbers R.J."/>
            <person name="Makela M.R."/>
            <person name="Barry K."/>
            <person name="Chovatia M."/>
            <person name="Clum A."/>
            <person name="Daum C."/>
            <person name="Haridas S."/>
            <person name="He G."/>
            <person name="LaButti K."/>
            <person name="Lipzen A."/>
            <person name="Mondo S."/>
            <person name="Riley R."/>
            <person name="Salamov A."/>
            <person name="Simmons B.A."/>
            <person name="Magnuson J.K."/>
            <person name="Henrissat B."/>
            <person name="Mortensen U.H."/>
            <person name="Larsen T.O."/>
            <person name="Devries R.P."/>
            <person name="Grigoriev I.V."/>
            <person name="Machida M."/>
            <person name="Baker S.E."/>
            <person name="Andersen M.R."/>
        </authorList>
    </citation>
    <scope>NUCLEOTIDE SEQUENCE [LARGE SCALE GENOMIC DNA]</scope>
    <source>
        <strain evidence="12 13">CBS 117626</strain>
    </source>
</reference>
<evidence type="ECO:0000256" key="2">
    <source>
        <dbReference type="ARBA" id="ARBA00009137"/>
    </source>
</evidence>
<dbReference type="NCBIfam" id="TIGR00934">
    <property type="entry name" value="2a38euk"/>
    <property type="match status" value="1"/>
</dbReference>
<dbReference type="PANTHER" id="PTHR31064:SF5">
    <property type="entry name" value="POTASSIUM ION TRANSPORTER (EUROFUNG)"/>
    <property type="match status" value="1"/>
</dbReference>
<gene>
    <name evidence="12" type="ORF">BDV40DRAFT_258056</name>
</gene>
<evidence type="ECO:0000256" key="1">
    <source>
        <dbReference type="ARBA" id="ARBA00004141"/>
    </source>
</evidence>
<dbReference type="GO" id="GO:0005886">
    <property type="term" value="C:plasma membrane"/>
    <property type="evidence" value="ECO:0007669"/>
    <property type="project" value="InterPro"/>
</dbReference>
<feature type="transmembrane region" description="Helical" evidence="10">
    <location>
        <begin position="340"/>
        <end position="364"/>
    </location>
</feature>
<dbReference type="Proteomes" id="UP000326950">
    <property type="component" value="Unassembled WGS sequence"/>
</dbReference>
<keyword evidence="5 10" id="KW-0812">Transmembrane</keyword>
<dbReference type="PIRSF" id="PIRSF002450">
    <property type="entry name" value="K+_transpter_TRK"/>
    <property type="match status" value="1"/>
</dbReference>
<keyword evidence="3 10" id="KW-0813">Transport</keyword>
<feature type="transmembrane region" description="Helical" evidence="10">
    <location>
        <begin position="476"/>
        <end position="496"/>
    </location>
</feature>
<comment type="similarity">
    <text evidence="2 10">Belongs to the TrkH potassium transport family.</text>
</comment>
<evidence type="ECO:0000256" key="4">
    <source>
        <dbReference type="ARBA" id="ARBA00022538"/>
    </source>
</evidence>
<feature type="transmembrane region" description="Helical" evidence="10">
    <location>
        <begin position="21"/>
        <end position="44"/>
    </location>
</feature>
<dbReference type="GO" id="GO:1990573">
    <property type="term" value="P:potassium ion import across plasma membrane"/>
    <property type="evidence" value="ECO:0007669"/>
    <property type="project" value="TreeGrafter"/>
</dbReference>
<evidence type="ECO:0000256" key="11">
    <source>
        <dbReference type="SAM" id="MobiDB-lite"/>
    </source>
</evidence>
<evidence type="ECO:0000256" key="5">
    <source>
        <dbReference type="ARBA" id="ARBA00022692"/>
    </source>
</evidence>